<dbReference type="WBParaSite" id="Hba_15112">
    <property type="protein sequence ID" value="Hba_15112"/>
    <property type="gene ID" value="Hba_15112"/>
</dbReference>
<protein>
    <submittedName>
        <fullName evidence="2">Vps5 domain-containing protein</fullName>
    </submittedName>
</protein>
<organism evidence="1 2">
    <name type="scientific">Heterorhabditis bacteriophora</name>
    <name type="common">Entomopathogenic nematode worm</name>
    <dbReference type="NCBI Taxonomy" id="37862"/>
    <lineage>
        <taxon>Eukaryota</taxon>
        <taxon>Metazoa</taxon>
        <taxon>Ecdysozoa</taxon>
        <taxon>Nematoda</taxon>
        <taxon>Chromadorea</taxon>
        <taxon>Rhabditida</taxon>
        <taxon>Rhabditina</taxon>
        <taxon>Rhabditomorpha</taxon>
        <taxon>Strongyloidea</taxon>
        <taxon>Heterorhabditidae</taxon>
        <taxon>Heterorhabditis</taxon>
    </lineage>
</organism>
<name>A0A1I7XBV8_HETBA</name>
<keyword evidence="1" id="KW-1185">Reference proteome</keyword>
<accession>A0A1I7XBV8</accession>
<dbReference type="AlphaFoldDB" id="A0A1I7XBV8"/>
<sequence>MGMLFVVKKSLLLHRKCKSEQKELVLLQNQFNDIDESLRTVKDVFNNQRFYYV</sequence>
<reference evidence="2" key="1">
    <citation type="submission" date="2016-11" db="UniProtKB">
        <authorList>
            <consortium name="WormBaseParasite"/>
        </authorList>
    </citation>
    <scope>IDENTIFICATION</scope>
</reference>
<proteinExistence type="predicted"/>
<dbReference type="Proteomes" id="UP000095283">
    <property type="component" value="Unplaced"/>
</dbReference>
<evidence type="ECO:0000313" key="1">
    <source>
        <dbReference type="Proteomes" id="UP000095283"/>
    </source>
</evidence>
<evidence type="ECO:0000313" key="2">
    <source>
        <dbReference type="WBParaSite" id="Hba_15112"/>
    </source>
</evidence>